<feature type="domain" description="GGDEF" evidence="4">
    <location>
        <begin position="267"/>
        <end position="400"/>
    </location>
</feature>
<comment type="caution">
    <text evidence="5">The sequence shown here is derived from an EMBL/GenBank/DDBJ whole genome shotgun (WGS) entry which is preliminary data.</text>
</comment>
<evidence type="ECO:0000313" key="6">
    <source>
        <dbReference type="Proteomes" id="UP001461163"/>
    </source>
</evidence>
<dbReference type="NCBIfam" id="TIGR00254">
    <property type="entry name" value="GGDEF"/>
    <property type="match status" value="1"/>
</dbReference>
<feature type="transmembrane region" description="Helical" evidence="1">
    <location>
        <begin position="153"/>
        <end position="172"/>
    </location>
</feature>
<dbReference type="Pfam" id="PF16448">
    <property type="entry name" value="LapD_MoxY_N"/>
    <property type="match status" value="1"/>
</dbReference>
<dbReference type="Gene3D" id="6.20.270.20">
    <property type="entry name" value="LapD/MoxY periplasmic domain"/>
    <property type="match status" value="1"/>
</dbReference>
<dbReference type="PROSITE" id="PS50883">
    <property type="entry name" value="EAL"/>
    <property type="match status" value="1"/>
</dbReference>
<dbReference type="InterPro" id="IPR001633">
    <property type="entry name" value="EAL_dom"/>
</dbReference>
<dbReference type="InterPro" id="IPR050706">
    <property type="entry name" value="Cyclic-di-GMP_PDE-like"/>
</dbReference>
<keyword evidence="1" id="KW-1133">Transmembrane helix</keyword>
<feature type="domain" description="HAMP" evidence="3">
    <location>
        <begin position="173"/>
        <end position="225"/>
    </location>
</feature>
<accession>A0ABU9SWF0</accession>
<evidence type="ECO:0000313" key="5">
    <source>
        <dbReference type="EMBL" id="MEM5498195.1"/>
    </source>
</evidence>
<dbReference type="SUPFAM" id="SSF55073">
    <property type="entry name" value="Nucleotide cyclase"/>
    <property type="match status" value="1"/>
</dbReference>
<sequence>MPLSRQLSLSLLAVLILVFVGTLWINTNNTRDFVDQQLASHAQDTATSLGLSIAPYVAVPEDLPVVDTMMNAIFDRGFYQSMVLRDTDRNILIEKHNPNSVEGVPKWFRELLPLTPPKSVTDLNDGWTMAGTLMVQSHPGFGYQQLWQNAVQAFWMILAVFIGALVLLYALVKIITTPLLAVVKQADAISKQQFEQIEAIPRTPELKRIVLAVNRMSAQLAKLFTQLSSQAERYRDFAYQDALTGVANRRAFELAFEQLLADSEQHSQGYLLLIRLTSLNEVNSSLGYQAGDEYVALVSKELQNTLAQQDLNGTLFRVSGADFVVLLEDTAQQPSVNFAQSIISQLNAIEKSEYKLGTAHVGMGSFSFGDTRTDVLERADNALSGASVSTDRWQLAQQEEVHHSNTEWRAQLNIILQQNHADFVAQPIQNKQGETLYAEWFARFSSSAAVPSDSAEHSKADGDNKAHDYLPMGQLVPASVRLNYAQKLDELLIASALVQLPSQHHAIGLNVSRLSLSQTSFHQWLISALPQDSAACAKLVLEIPERALVNGTQDLVLFIQKLKTRGVRITVERFGAQLAAITHLRKVRPDYLKLDGRYVRNIHNEPDNQLFVQSLVNIAHGLNIQVIAEMVESEAEAKCLTDLFVDHLQGYYIGLPVETK</sequence>
<dbReference type="Gene3D" id="6.10.340.10">
    <property type="match status" value="1"/>
</dbReference>
<feature type="transmembrane region" description="Helical" evidence="1">
    <location>
        <begin position="6"/>
        <end position="25"/>
    </location>
</feature>
<protein>
    <submittedName>
        <fullName evidence="5">EAL domain-containing protein</fullName>
    </submittedName>
</protein>
<proteinExistence type="predicted"/>
<dbReference type="Gene3D" id="3.30.70.270">
    <property type="match status" value="1"/>
</dbReference>
<dbReference type="PROSITE" id="PS50887">
    <property type="entry name" value="GGDEF"/>
    <property type="match status" value="1"/>
</dbReference>
<dbReference type="PANTHER" id="PTHR33121">
    <property type="entry name" value="CYCLIC DI-GMP PHOSPHODIESTERASE PDEF"/>
    <property type="match status" value="1"/>
</dbReference>
<evidence type="ECO:0000259" key="2">
    <source>
        <dbReference type="PROSITE" id="PS50883"/>
    </source>
</evidence>
<dbReference type="Pfam" id="PF00563">
    <property type="entry name" value="EAL"/>
    <property type="match status" value="1"/>
</dbReference>
<dbReference type="InterPro" id="IPR000160">
    <property type="entry name" value="GGDEF_dom"/>
</dbReference>
<reference evidence="5 6" key="1">
    <citation type="submission" date="2024-03" db="EMBL/GenBank/DDBJ databases">
        <title>Community enrichment and isolation of bacterial strains for fucoidan degradation.</title>
        <authorList>
            <person name="Sichert A."/>
        </authorList>
    </citation>
    <scope>NUCLEOTIDE SEQUENCE [LARGE SCALE GENOMIC DNA]</scope>
    <source>
        <strain evidence="5 6">AS12</strain>
    </source>
</reference>
<dbReference type="Gene3D" id="3.30.110.200">
    <property type="match status" value="1"/>
</dbReference>
<keyword evidence="1" id="KW-0472">Membrane</keyword>
<feature type="domain" description="EAL" evidence="2">
    <location>
        <begin position="405"/>
        <end position="660"/>
    </location>
</feature>
<dbReference type="SUPFAM" id="SSF141868">
    <property type="entry name" value="EAL domain-like"/>
    <property type="match status" value="1"/>
</dbReference>
<dbReference type="Pfam" id="PF00990">
    <property type="entry name" value="GGDEF"/>
    <property type="match status" value="1"/>
</dbReference>
<dbReference type="EMBL" id="JBBMQS010000006">
    <property type="protein sequence ID" value="MEM5498195.1"/>
    <property type="molecule type" value="Genomic_DNA"/>
</dbReference>
<dbReference type="SMART" id="SM00267">
    <property type="entry name" value="GGDEF"/>
    <property type="match status" value="1"/>
</dbReference>
<dbReference type="CDD" id="cd01949">
    <property type="entry name" value="GGDEF"/>
    <property type="match status" value="1"/>
</dbReference>
<dbReference type="Gene3D" id="3.20.20.450">
    <property type="entry name" value="EAL domain"/>
    <property type="match status" value="1"/>
</dbReference>
<dbReference type="PANTHER" id="PTHR33121:SF79">
    <property type="entry name" value="CYCLIC DI-GMP PHOSPHODIESTERASE PDED-RELATED"/>
    <property type="match status" value="1"/>
</dbReference>
<keyword evidence="1" id="KW-0812">Transmembrane</keyword>
<evidence type="ECO:0000259" key="4">
    <source>
        <dbReference type="PROSITE" id="PS50887"/>
    </source>
</evidence>
<dbReference type="RefSeq" id="WP_342881889.1">
    <property type="nucleotide sequence ID" value="NZ_JBBMQS010000006.1"/>
</dbReference>
<dbReference type="InterPro" id="IPR042461">
    <property type="entry name" value="LapD_MoxY_peri_C"/>
</dbReference>
<dbReference type="InterPro" id="IPR029787">
    <property type="entry name" value="Nucleotide_cyclase"/>
</dbReference>
<dbReference type="InterPro" id="IPR035919">
    <property type="entry name" value="EAL_sf"/>
</dbReference>
<dbReference type="Proteomes" id="UP001461163">
    <property type="component" value="Unassembled WGS sequence"/>
</dbReference>
<keyword evidence="6" id="KW-1185">Reference proteome</keyword>
<dbReference type="InterPro" id="IPR003660">
    <property type="entry name" value="HAMP_dom"/>
</dbReference>
<dbReference type="CDD" id="cd01948">
    <property type="entry name" value="EAL"/>
    <property type="match status" value="1"/>
</dbReference>
<evidence type="ECO:0000256" key="1">
    <source>
        <dbReference type="SAM" id="Phobius"/>
    </source>
</evidence>
<dbReference type="SMART" id="SM00052">
    <property type="entry name" value="EAL"/>
    <property type="match status" value="1"/>
</dbReference>
<evidence type="ECO:0000259" key="3">
    <source>
        <dbReference type="PROSITE" id="PS50885"/>
    </source>
</evidence>
<dbReference type="PROSITE" id="PS50885">
    <property type="entry name" value="HAMP"/>
    <property type="match status" value="1"/>
</dbReference>
<organism evidence="5 6">
    <name type="scientific">Paraglaciecola mesophila</name>
    <dbReference type="NCBI Taxonomy" id="197222"/>
    <lineage>
        <taxon>Bacteria</taxon>
        <taxon>Pseudomonadati</taxon>
        <taxon>Pseudomonadota</taxon>
        <taxon>Gammaproteobacteria</taxon>
        <taxon>Alteromonadales</taxon>
        <taxon>Alteromonadaceae</taxon>
        <taxon>Paraglaciecola</taxon>
    </lineage>
</organism>
<name>A0ABU9SWF0_9ALTE</name>
<dbReference type="InterPro" id="IPR032244">
    <property type="entry name" value="LapD_MoxY_N"/>
</dbReference>
<dbReference type="InterPro" id="IPR043128">
    <property type="entry name" value="Rev_trsase/Diguanyl_cyclase"/>
</dbReference>
<gene>
    <name evidence="5" type="ORF">WNY77_12370</name>
</gene>